<dbReference type="AlphaFoldDB" id="W9CLW3"/>
<dbReference type="EMBL" id="AYSA01000106">
    <property type="protein sequence ID" value="ESZ97018.1"/>
    <property type="molecule type" value="Genomic_DNA"/>
</dbReference>
<keyword evidence="2" id="KW-1185">Reference proteome</keyword>
<sequence>MSLVLRKRSGSDDLDAPPAKKSLIVKLSFTLMSFVDALDAAARYNKDVFPTYTFEHSWKCRMVILSCLSAKYKKLDEVIKAQDEAIDRCRDVIAVLDRVIRNVDTLPPGRLGNRLPVRAVEMLSDIMSTVNTVNRREKEAQQKIAKTAEMTRVVANAAKMMLAESEKRYILPFFITPVALKGCGVEIGHLTGIAATQRTTRTCAARLALEHMWVTGAIERWFNADTADVDEVLAVDIRSLFETIGWDTHARAPLPI</sequence>
<evidence type="ECO:0000313" key="2">
    <source>
        <dbReference type="Proteomes" id="UP000019487"/>
    </source>
</evidence>
<organism evidence="1 2">
    <name type="scientific">Sclerotinia borealis (strain F-4128)</name>
    <dbReference type="NCBI Taxonomy" id="1432307"/>
    <lineage>
        <taxon>Eukaryota</taxon>
        <taxon>Fungi</taxon>
        <taxon>Dikarya</taxon>
        <taxon>Ascomycota</taxon>
        <taxon>Pezizomycotina</taxon>
        <taxon>Leotiomycetes</taxon>
        <taxon>Helotiales</taxon>
        <taxon>Sclerotiniaceae</taxon>
        <taxon>Sclerotinia</taxon>
    </lineage>
</organism>
<dbReference type="Proteomes" id="UP000019487">
    <property type="component" value="Unassembled WGS sequence"/>
</dbReference>
<evidence type="ECO:0000313" key="1">
    <source>
        <dbReference type="EMBL" id="ESZ97018.1"/>
    </source>
</evidence>
<comment type="caution">
    <text evidence="1">The sequence shown here is derived from an EMBL/GenBank/DDBJ whole genome shotgun (WGS) entry which is preliminary data.</text>
</comment>
<reference evidence="1 2" key="1">
    <citation type="journal article" date="2014" name="Genome Announc.">
        <title>Draft genome sequence of Sclerotinia borealis, a psychrophilic plant pathogenic fungus.</title>
        <authorList>
            <person name="Mardanov A.V."/>
            <person name="Beletsky A.V."/>
            <person name="Kadnikov V.V."/>
            <person name="Ignatov A.N."/>
            <person name="Ravin N.V."/>
        </authorList>
    </citation>
    <scope>NUCLEOTIDE SEQUENCE [LARGE SCALE GENOMIC DNA]</scope>
    <source>
        <strain evidence="2">F-4157</strain>
    </source>
</reference>
<proteinExistence type="predicted"/>
<gene>
    <name evidence="1" type="ORF">SBOR_2610</name>
</gene>
<dbReference type="OrthoDB" id="3529070at2759"/>
<protein>
    <submittedName>
        <fullName evidence="1">Uncharacterized protein</fullName>
    </submittedName>
</protein>
<name>W9CLW3_SCLBF</name>
<accession>W9CLW3</accession>
<dbReference type="HOGENOM" id="CLU_095058_0_0_1"/>